<organism evidence="1">
    <name type="scientific">marine metagenome</name>
    <dbReference type="NCBI Taxonomy" id="408172"/>
    <lineage>
        <taxon>unclassified sequences</taxon>
        <taxon>metagenomes</taxon>
        <taxon>ecological metagenomes</taxon>
    </lineage>
</organism>
<proteinExistence type="predicted"/>
<dbReference type="EMBL" id="UINC01081580">
    <property type="protein sequence ID" value="SVC25573.1"/>
    <property type="molecule type" value="Genomic_DNA"/>
</dbReference>
<gene>
    <name evidence="1" type="ORF">METZ01_LOCUS278427</name>
</gene>
<reference evidence="1" key="1">
    <citation type="submission" date="2018-05" db="EMBL/GenBank/DDBJ databases">
        <authorList>
            <person name="Lanie J.A."/>
            <person name="Ng W.-L."/>
            <person name="Kazmierczak K.M."/>
            <person name="Andrzejewski T.M."/>
            <person name="Davidsen T.M."/>
            <person name="Wayne K.J."/>
            <person name="Tettelin H."/>
            <person name="Glass J.I."/>
            <person name="Rusch D."/>
            <person name="Podicherti R."/>
            <person name="Tsui H.-C.T."/>
            <person name="Winkler M.E."/>
        </authorList>
    </citation>
    <scope>NUCLEOTIDE SEQUENCE</scope>
</reference>
<name>A0A382KQ22_9ZZZZ</name>
<accession>A0A382KQ22</accession>
<evidence type="ECO:0000313" key="1">
    <source>
        <dbReference type="EMBL" id="SVC25573.1"/>
    </source>
</evidence>
<dbReference type="AlphaFoldDB" id="A0A382KQ22"/>
<protein>
    <submittedName>
        <fullName evidence="1">Uncharacterized protein</fullName>
    </submittedName>
</protein>
<sequence>MFQDLMHGVYLQENQPKQSIFFDAFEQSLSL</sequence>